<comment type="caution">
    <text evidence="2">The sequence shown here is derived from an EMBL/GenBank/DDBJ whole genome shotgun (WGS) entry which is preliminary data.</text>
</comment>
<protein>
    <submittedName>
        <fullName evidence="2">Uncharacterized protein</fullName>
    </submittedName>
</protein>
<proteinExistence type="predicted"/>
<keyword evidence="3" id="KW-1185">Reference proteome</keyword>
<reference evidence="2" key="1">
    <citation type="journal article" date="2022" name="bioRxiv">
        <title>Genomics of Preaxostyla Flagellates Illuminates Evolutionary Transitions and the Path Towards Mitochondrial Loss.</title>
        <authorList>
            <person name="Novak L.V.F."/>
            <person name="Treitli S.C."/>
            <person name="Pyrih J."/>
            <person name="Halakuc P."/>
            <person name="Pipaliya S.V."/>
            <person name="Vacek V."/>
            <person name="Brzon O."/>
            <person name="Soukal P."/>
            <person name="Eme L."/>
            <person name="Dacks J.B."/>
            <person name="Karnkowska A."/>
            <person name="Elias M."/>
            <person name="Hampl V."/>
        </authorList>
    </citation>
    <scope>NUCLEOTIDE SEQUENCE</scope>
    <source>
        <strain evidence="2">RCP-MX</strain>
    </source>
</reference>
<feature type="region of interest" description="Disordered" evidence="1">
    <location>
        <begin position="33"/>
        <end position="67"/>
    </location>
</feature>
<gene>
    <name evidence="2" type="ORF">PAPYR_12501</name>
</gene>
<evidence type="ECO:0000313" key="3">
    <source>
        <dbReference type="Proteomes" id="UP001141327"/>
    </source>
</evidence>
<accession>A0ABQ8U1T5</accession>
<dbReference type="Proteomes" id="UP001141327">
    <property type="component" value="Unassembled WGS sequence"/>
</dbReference>
<name>A0ABQ8U1T5_9EUKA</name>
<evidence type="ECO:0000313" key="2">
    <source>
        <dbReference type="EMBL" id="KAJ4453132.1"/>
    </source>
</evidence>
<organism evidence="2 3">
    <name type="scientific">Paratrimastix pyriformis</name>
    <dbReference type="NCBI Taxonomy" id="342808"/>
    <lineage>
        <taxon>Eukaryota</taxon>
        <taxon>Metamonada</taxon>
        <taxon>Preaxostyla</taxon>
        <taxon>Paratrimastigidae</taxon>
        <taxon>Paratrimastix</taxon>
    </lineage>
</organism>
<sequence length="67" mass="7736">MLGSLEREMLVSSMTDFFYQVFGSVTWHAGQSDLESISSESNRRRPPPRPPRFLTQWLPSRLRAPTP</sequence>
<dbReference type="EMBL" id="JAPMOS010000312">
    <property type="protein sequence ID" value="KAJ4453132.1"/>
    <property type="molecule type" value="Genomic_DNA"/>
</dbReference>
<evidence type="ECO:0000256" key="1">
    <source>
        <dbReference type="SAM" id="MobiDB-lite"/>
    </source>
</evidence>